<protein>
    <recommendedName>
        <fullName evidence="3">ISXO2-like transposase domain-containing protein</fullName>
    </recommendedName>
</protein>
<gene>
    <name evidence="1" type="ORF">GCM10022395_18040</name>
</gene>
<organism evidence="1 2">
    <name type="scientific">Snuella lapsa</name>
    <dbReference type="NCBI Taxonomy" id="870481"/>
    <lineage>
        <taxon>Bacteria</taxon>
        <taxon>Pseudomonadati</taxon>
        <taxon>Bacteroidota</taxon>
        <taxon>Flavobacteriia</taxon>
        <taxon>Flavobacteriales</taxon>
        <taxon>Flavobacteriaceae</taxon>
        <taxon>Snuella</taxon>
    </lineage>
</organism>
<keyword evidence="2" id="KW-1185">Reference proteome</keyword>
<name>A0ABP6XKD8_9FLAO</name>
<evidence type="ECO:0008006" key="3">
    <source>
        <dbReference type="Google" id="ProtNLM"/>
    </source>
</evidence>
<dbReference type="Proteomes" id="UP001500954">
    <property type="component" value="Unassembled WGS sequence"/>
</dbReference>
<sequence length="117" mass="13531">MLKVREAMSLSGNNPMDGNVYVYEFVLRGHEQGKVGRSYGAKKMKAVTSVQLTDDGKVKRMYTMRIEDFYTRSLQYIFVNYISREAHITTDKWRSYRSIAKGFNITRLESGKGLTSR</sequence>
<proteinExistence type="predicted"/>
<evidence type="ECO:0000313" key="1">
    <source>
        <dbReference type="EMBL" id="GAA3568498.1"/>
    </source>
</evidence>
<comment type="caution">
    <text evidence="1">The sequence shown here is derived from an EMBL/GenBank/DDBJ whole genome shotgun (WGS) entry which is preliminary data.</text>
</comment>
<dbReference type="EMBL" id="BAABCY010000044">
    <property type="protein sequence ID" value="GAA3568498.1"/>
    <property type="molecule type" value="Genomic_DNA"/>
</dbReference>
<evidence type="ECO:0000313" key="2">
    <source>
        <dbReference type="Proteomes" id="UP001500954"/>
    </source>
</evidence>
<accession>A0ABP6XKD8</accession>
<reference evidence="2" key="1">
    <citation type="journal article" date="2019" name="Int. J. Syst. Evol. Microbiol.">
        <title>The Global Catalogue of Microorganisms (GCM) 10K type strain sequencing project: providing services to taxonomists for standard genome sequencing and annotation.</title>
        <authorList>
            <consortium name="The Broad Institute Genomics Platform"/>
            <consortium name="The Broad Institute Genome Sequencing Center for Infectious Disease"/>
            <person name="Wu L."/>
            <person name="Ma J."/>
        </authorList>
    </citation>
    <scope>NUCLEOTIDE SEQUENCE [LARGE SCALE GENOMIC DNA]</scope>
    <source>
        <strain evidence="2">JCM 17111</strain>
    </source>
</reference>